<keyword evidence="3" id="KW-0235">DNA replication</keyword>
<proteinExistence type="inferred from homology"/>
<evidence type="ECO:0000313" key="8">
    <source>
        <dbReference type="EMBL" id="AWY43773.1"/>
    </source>
</evidence>
<comment type="similarity">
    <text evidence="2">Belongs to the phage GPA family.</text>
</comment>
<comment type="function">
    <text evidence="1">Possible endonuclease which induces a single-strand cut and initiates DNA replication.</text>
</comment>
<dbReference type="AlphaFoldDB" id="A0A2Z4RRJ2"/>
<evidence type="ECO:0000256" key="3">
    <source>
        <dbReference type="ARBA" id="ARBA00022705"/>
    </source>
</evidence>
<feature type="domain" description="Replication gene A protein-like" evidence="7">
    <location>
        <begin position="51"/>
        <end position="320"/>
    </location>
</feature>
<reference evidence="8 9" key="1">
    <citation type="submission" date="2018-05" db="EMBL/GenBank/DDBJ databases">
        <title>Whole genome sequence of Pseudomonas putida JBC17.</title>
        <authorList>
            <person name="Lee Y.H."/>
            <person name="David K."/>
        </authorList>
    </citation>
    <scope>NUCLEOTIDE SEQUENCE [LARGE SCALE GENOMIC DNA]</scope>
    <source>
        <strain evidence="8 9">JBC17</strain>
    </source>
</reference>
<dbReference type="RefSeq" id="WP_110967299.1">
    <property type="nucleotide sequence ID" value="NZ_CP029693.1"/>
</dbReference>
<protein>
    <recommendedName>
        <fullName evidence="7">Replication gene A protein-like domain-containing protein</fullName>
    </recommendedName>
</protein>
<keyword evidence="6" id="KW-0378">Hydrolase</keyword>
<dbReference type="OrthoDB" id="5568266at2"/>
<accession>A0A2Z4RRJ2</accession>
<dbReference type="GO" id="GO:0004519">
    <property type="term" value="F:endonuclease activity"/>
    <property type="evidence" value="ECO:0007669"/>
    <property type="project" value="UniProtKB-KW"/>
</dbReference>
<dbReference type="GO" id="GO:0006260">
    <property type="term" value="P:DNA replication"/>
    <property type="evidence" value="ECO:0007669"/>
    <property type="project" value="UniProtKB-KW"/>
</dbReference>
<evidence type="ECO:0000313" key="9">
    <source>
        <dbReference type="Proteomes" id="UP000250299"/>
    </source>
</evidence>
<gene>
    <name evidence="8" type="ORF">DKY63_29185</name>
</gene>
<dbReference type="InterPro" id="IPR008766">
    <property type="entry name" value="Replication_gene_A-like"/>
</dbReference>
<evidence type="ECO:0000256" key="4">
    <source>
        <dbReference type="ARBA" id="ARBA00022722"/>
    </source>
</evidence>
<dbReference type="GO" id="GO:0016787">
    <property type="term" value="F:hydrolase activity"/>
    <property type="evidence" value="ECO:0007669"/>
    <property type="project" value="UniProtKB-KW"/>
</dbReference>
<evidence type="ECO:0000256" key="1">
    <source>
        <dbReference type="ARBA" id="ARBA00003293"/>
    </source>
</evidence>
<organism evidence="8 9">
    <name type="scientific">Pseudomonas putida</name>
    <name type="common">Arthrobacter siderocapsulatus</name>
    <dbReference type="NCBI Taxonomy" id="303"/>
    <lineage>
        <taxon>Bacteria</taxon>
        <taxon>Pseudomonadati</taxon>
        <taxon>Pseudomonadota</taxon>
        <taxon>Gammaproteobacteria</taxon>
        <taxon>Pseudomonadales</taxon>
        <taxon>Pseudomonadaceae</taxon>
        <taxon>Pseudomonas</taxon>
    </lineage>
</organism>
<evidence type="ECO:0000256" key="2">
    <source>
        <dbReference type="ARBA" id="ARBA00009260"/>
    </source>
</evidence>
<sequence>MQNPKYISHQVEPLLLDVSSLPNARHLSREYVLYLASTLARHFSNQANPQPALTGSKFIVNTHVYGITVESSIESAIYKRLSCKKFWRRALEKKANEERLNHEAKNAIIGGKEKEGKAPLQNYCSDDTLIREQNKRKDNDEKLSRYKVVNTITNKEESLLKIAQANEKNRISELYFMVKSLEKLAMERGFKWLFITLTAPSKFHPNPLKGRRSYDPDVGIRGSHDYLKRQWVQIRSILNERGISAGPEHYFGFRTVEPHKDGSLHWHLLVFVNINSLDSLSTAIREKFPEKTAATIVHGKVGSGSASAATYLYKYITKGISKEKTNYKSNSERTMDNEREKRDLASLRNKDRVQAALKALGIRQYQPFGVYGLNTIFKKINKLNLQNVSAPHGSILQYVRDNIWRNTDGYLNMLKNAELFTSNAQIKLIKEETQSSYGEPKKKVIGIRIGGTDFLNDSTYKIVRA</sequence>
<dbReference type="Proteomes" id="UP000250299">
    <property type="component" value="Chromosome"/>
</dbReference>
<dbReference type="Pfam" id="PF05840">
    <property type="entry name" value="Phage_GPA"/>
    <property type="match status" value="1"/>
</dbReference>
<evidence type="ECO:0000256" key="5">
    <source>
        <dbReference type="ARBA" id="ARBA00022759"/>
    </source>
</evidence>
<name>A0A2Z4RRJ2_PSEPU</name>
<dbReference type="EMBL" id="CP029693">
    <property type="protein sequence ID" value="AWY43773.1"/>
    <property type="molecule type" value="Genomic_DNA"/>
</dbReference>
<keyword evidence="4" id="KW-0540">Nuclease</keyword>
<evidence type="ECO:0000256" key="6">
    <source>
        <dbReference type="ARBA" id="ARBA00022801"/>
    </source>
</evidence>
<keyword evidence="5" id="KW-0255">Endonuclease</keyword>
<evidence type="ECO:0000259" key="7">
    <source>
        <dbReference type="Pfam" id="PF05840"/>
    </source>
</evidence>